<dbReference type="STRING" id="1006006.Mcup_1379"/>
<keyword evidence="3" id="KW-1185">Reference proteome</keyword>
<protein>
    <recommendedName>
        <fullName evidence="4">Lysine exporter LysO family protein</fullName>
    </recommendedName>
</protein>
<dbReference type="OrthoDB" id="21422at2157"/>
<evidence type="ECO:0000256" key="1">
    <source>
        <dbReference type="SAM" id="Phobius"/>
    </source>
</evidence>
<dbReference type="Proteomes" id="UP000007812">
    <property type="component" value="Chromosome"/>
</dbReference>
<feature type="transmembrane region" description="Helical" evidence="1">
    <location>
        <begin position="50"/>
        <end position="72"/>
    </location>
</feature>
<dbReference type="GO" id="GO:0005886">
    <property type="term" value="C:plasma membrane"/>
    <property type="evidence" value="ECO:0007669"/>
    <property type="project" value="TreeGrafter"/>
</dbReference>
<keyword evidence="1" id="KW-0472">Membrane</keyword>
<accession>F4FYI4</accession>
<sequence length="282" mass="30098">MAIYVMALVIGKVIKRSFPKIGDAIVLTLIFSIAFWGGSQIGSGETLANVLIGSIVMAFLVVLTTLGVGLAFNKETTVKGQSNLVLTQLKYGIPLVVGLAFGFFVRPSLPFGTIINYELYALALIIGFNMGSEIKLRAIFNVTKEALVTIIVVILGALACAGLSYELGLLPNLKLAIVMFMGAGWYSYTGPIVSTYYGPVYGVVAFLINFFREQITFLIVPLLVKVRPNPYSAIAIGGATSMDTTLGLYSSIFSGEYSLSAMISGALLTLVIPIILPLTISI</sequence>
<feature type="transmembrane region" description="Helical" evidence="1">
    <location>
        <begin position="185"/>
        <end position="211"/>
    </location>
</feature>
<feature type="transmembrane region" description="Helical" evidence="1">
    <location>
        <begin position="146"/>
        <end position="165"/>
    </location>
</feature>
<feature type="transmembrane region" description="Helical" evidence="1">
    <location>
        <begin position="117"/>
        <end position="134"/>
    </location>
</feature>
<dbReference type="Pfam" id="PF03956">
    <property type="entry name" value="Lys_export"/>
    <property type="match status" value="1"/>
</dbReference>
<dbReference type="AlphaFoldDB" id="F4FYI4"/>
<gene>
    <name evidence="2" type="ordered locus">Mcup_1379</name>
</gene>
<feature type="transmembrane region" description="Helical" evidence="1">
    <location>
        <begin position="259"/>
        <end position="280"/>
    </location>
</feature>
<dbReference type="InterPro" id="IPR005642">
    <property type="entry name" value="LysO"/>
</dbReference>
<dbReference type="KEGG" id="mcn:Mcup_1379"/>
<feature type="transmembrane region" description="Helical" evidence="1">
    <location>
        <begin position="84"/>
        <end position="105"/>
    </location>
</feature>
<dbReference type="PANTHER" id="PTHR35804:SF1">
    <property type="entry name" value="LYSINE EXPORTER LYSO"/>
    <property type="match status" value="1"/>
</dbReference>
<organism evidence="2 3">
    <name type="scientific">Metallosphaera cuprina (strain Ar-4)</name>
    <dbReference type="NCBI Taxonomy" id="1006006"/>
    <lineage>
        <taxon>Archaea</taxon>
        <taxon>Thermoproteota</taxon>
        <taxon>Thermoprotei</taxon>
        <taxon>Sulfolobales</taxon>
        <taxon>Sulfolobaceae</taxon>
        <taxon>Metallosphaera</taxon>
    </lineage>
</organism>
<proteinExistence type="predicted"/>
<keyword evidence="1" id="KW-0812">Transmembrane</keyword>
<dbReference type="eggNOG" id="arCOG01615">
    <property type="taxonomic scope" value="Archaea"/>
</dbReference>
<evidence type="ECO:0008006" key="4">
    <source>
        <dbReference type="Google" id="ProtNLM"/>
    </source>
</evidence>
<dbReference type="GeneID" id="10493568"/>
<reference evidence="2 3" key="1">
    <citation type="journal article" date="2011" name="J. Bacteriol.">
        <title>Complete genome sequence of Metallosphaera cuprina, a metal sulfide-oxidizing archaeon from a hot spring.</title>
        <authorList>
            <person name="Liu L.J."/>
            <person name="You X.Y."/>
            <person name="Zheng H."/>
            <person name="Wang S."/>
            <person name="Jiang C.Y."/>
            <person name="Liu S.J."/>
        </authorList>
    </citation>
    <scope>NUCLEOTIDE SEQUENCE [LARGE SCALE GENOMIC DNA]</scope>
    <source>
        <strain evidence="2 3">Ar-4</strain>
    </source>
</reference>
<dbReference type="GO" id="GO:0015661">
    <property type="term" value="F:L-lysine efflux transmembrane transporter activity"/>
    <property type="evidence" value="ECO:0007669"/>
    <property type="project" value="InterPro"/>
</dbReference>
<feature type="transmembrane region" description="Helical" evidence="1">
    <location>
        <begin position="231"/>
        <end position="253"/>
    </location>
</feature>
<dbReference type="PANTHER" id="PTHR35804">
    <property type="entry name" value="LYSINE EXPORTER LYSO"/>
    <property type="match status" value="1"/>
</dbReference>
<dbReference type="EMBL" id="CP002656">
    <property type="protein sequence ID" value="AEB95482.1"/>
    <property type="molecule type" value="Genomic_DNA"/>
</dbReference>
<dbReference type="RefSeq" id="WP_013737980.1">
    <property type="nucleotide sequence ID" value="NC_015435.1"/>
</dbReference>
<evidence type="ECO:0000313" key="3">
    <source>
        <dbReference type="Proteomes" id="UP000007812"/>
    </source>
</evidence>
<feature type="transmembrane region" description="Helical" evidence="1">
    <location>
        <begin position="21"/>
        <end position="38"/>
    </location>
</feature>
<dbReference type="PATRIC" id="fig|1006006.8.peg.1373"/>
<evidence type="ECO:0000313" key="2">
    <source>
        <dbReference type="EMBL" id="AEB95482.1"/>
    </source>
</evidence>
<keyword evidence="1" id="KW-1133">Transmembrane helix</keyword>
<dbReference type="HOGENOM" id="CLU_078428_0_0_2"/>
<name>F4FYI4_METCR</name>